<accession>A0A1M6LL40</accession>
<gene>
    <name evidence="4" type="ORF">SAMN04488012_11610</name>
</gene>
<feature type="region of interest" description="Disordered" evidence="2">
    <location>
        <begin position="398"/>
        <end position="424"/>
    </location>
</feature>
<dbReference type="InterPro" id="IPR038734">
    <property type="entry name" value="YhaN_AAA"/>
</dbReference>
<name>A0A1M6LL40_9RHOB</name>
<organism evidence="4 5">
    <name type="scientific">Palleronia salina</name>
    <dbReference type="NCBI Taxonomy" id="313368"/>
    <lineage>
        <taxon>Bacteria</taxon>
        <taxon>Pseudomonadati</taxon>
        <taxon>Pseudomonadota</taxon>
        <taxon>Alphaproteobacteria</taxon>
        <taxon>Rhodobacterales</taxon>
        <taxon>Roseobacteraceae</taxon>
        <taxon>Palleronia</taxon>
    </lineage>
</organism>
<feature type="compositionally biased region" description="Basic and acidic residues" evidence="2">
    <location>
        <begin position="398"/>
        <end position="414"/>
    </location>
</feature>
<dbReference type="AlphaFoldDB" id="A0A1M6LL40"/>
<feature type="coiled-coil region" evidence="1">
    <location>
        <begin position="588"/>
        <end position="622"/>
    </location>
</feature>
<dbReference type="Gene3D" id="3.40.50.300">
    <property type="entry name" value="P-loop containing nucleotide triphosphate hydrolases"/>
    <property type="match status" value="2"/>
</dbReference>
<evidence type="ECO:0000256" key="1">
    <source>
        <dbReference type="SAM" id="Coils"/>
    </source>
</evidence>
<proteinExistence type="predicted"/>
<evidence type="ECO:0000259" key="3">
    <source>
        <dbReference type="Pfam" id="PF13514"/>
    </source>
</evidence>
<dbReference type="STRING" id="313368.SAMN04488012_11610"/>
<dbReference type="RefSeq" id="WP_073129997.1">
    <property type="nucleotide sequence ID" value="NZ_FQZA01000016.1"/>
</dbReference>
<dbReference type="Pfam" id="PF13514">
    <property type="entry name" value="AAA_27"/>
    <property type="match status" value="1"/>
</dbReference>
<keyword evidence="5" id="KW-1185">Reference proteome</keyword>
<evidence type="ECO:0000313" key="5">
    <source>
        <dbReference type="Proteomes" id="UP000184040"/>
    </source>
</evidence>
<evidence type="ECO:0000313" key="4">
    <source>
        <dbReference type="EMBL" id="SHJ71936.1"/>
    </source>
</evidence>
<protein>
    <submittedName>
        <fullName evidence="4">Uncharacterized protein YhaN</fullName>
    </submittedName>
</protein>
<dbReference type="EMBL" id="FQZA01000016">
    <property type="protein sequence ID" value="SHJ71936.1"/>
    <property type="molecule type" value="Genomic_DNA"/>
</dbReference>
<sequence length="1132" mass="120255">MRLRRLDLVRYGHFEGQSLDFGAATGDCDVTVVYGPNEAGKSTAFTAWLDLLYGFPPRNTPYAFRFDRKDLLVGAEIEVDGGTLTLQRTPKKTGSLTDGDGRGLPEHVLATHLHGLDRDAYRTRFSLNDAVLRSGGEEIAAAKGDLGRLLHAGTSGLSGLSQALDDVQSDVDAFYQKGGSKQAVPEAKRQLKALDATIHDGRLAPLRHDDLLRTRDARRAEAGAARDRLSEARRALAHAEAAARRAALRAERDRVARQLDDFPDGPDLPPDAVPEIAALVENAREADARRARSIAARDAAADRLHGLVPDPDGLDLGPVIAEIREMTFDGQPLLMRVGGAEADLDRRRDERAAVARDADRLCRKITGRGLDDPPPGLRREIHDRLDAAVQRLAEAEVEARAARTTMDDAREDHGAPPPVPKGEDALSDALAAMQEDAPDLDALRETAADSDAAADSAAEGLAQDWRARLSDTGELPGDDTVAAVLSEAEHAATRLAEADTHASDARAALETARARLDAAERNPGSVDAAALQRLRGEREAAWSAHRAALDAVTADRFEAALRADDAAIAAHAAGADARAALLARQEELAAAEVEARTALELVESAKARNDKAMKALAEMAARLLLPPDAPGTAVRARRTMLATALDRAAAAETARSRLTRAETRHAALTETLASALADSGGDLGAGALVPAARRHLETLRGAQAARTAWEDQAARIDKLAKLAERAERDARARLAVVEDVAAGSWAEGMAPQAIRAALPDARDLAGLMGDLRDLDRRIDAMERALAAFGAAAALPRRIIGDAEGADALIRAAESRFRAAEETAREIATQSTAHEKADEAIRTAEMDARAARGRISALLEGQEGAEAADPPAFARRLAQRDALRADLARIDDDIARAAVGFDAARLAGEESVDDPARLPLLADAVATAEAEADTANQALGAAEEALRGALDAGGAAAADQDRAALLEDLRSGARDAAARMIGLAAARAALRRLGEDRRGLMLRETQAAFATLTGGVWERLETWREGQGERMVGISDDVPVPADGMSTGTRAQLYLALRIAGHAAFVAEAGPLPFVTDDILETFDDTRAAAALELTAELGRRGQAILFTHHVHLVEMARTRIPEARVITLPPRK</sequence>
<feature type="domain" description="YhaN AAA" evidence="3">
    <location>
        <begin position="1"/>
        <end position="203"/>
    </location>
</feature>
<feature type="coiled-coil region" evidence="1">
    <location>
        <begin position="222"/>
        <end position="249"/>
    </location>
</feature>
<dbReference type="PANTHER" id="PTHR41259">
    <property type="entry name" value="DOUBLE-STRAND BREAK REPAIR RAD50 ATPASE, PUTATIVE-RELATED"/>
    <property type="match status" value="1"/>
</dbReference>
<dbReference type="PANTHER" id="PTHR41259:SF1">
    <property type="entry name" value="DOUBLE-STRAND BREAK REPAIR RAD50 ATPASE, PUTATIVE-RELATED"/>
    <property type="match status" value="1"/>
</dbReference>
<evidence type="ECO:0000256" key="2">
    <source>
        <dbReference type="SAM" id="MobiDB-lite"/>
    </source>
</evidence>
<reference evidence="4 5" key="1">
    <citation type="submission" date="2016-11" db="EMBL/GenBank/DDBJ databases">
        <authorList>
            <person name="Jaros S."/>
            <person name="Januszkiewicz K."/>
            <person name="Wedrychowicz H."/>
        </authorList>
    </citation>
    <scope>NUCLEOTIDE SEQUENCE [LARGE SCALE GENOMIC DNA]</scope>
    <source>
        <strain evidence="4 5">DSM 26892</strain>
    </source>
</reference>
<dbReference type="SUPFAM" id="SSF52540">
    <property type="entry name" value="P-loop containing nucleoside triphosphate hydrolases"/>
    <property type="match status" value="1"/>
</dbReference>
<dbReference type="Proteomes" id="UP000184040">
    <property type="component" value="Unassembled WGS sequence"/>
</dbReference>
<keyword evidence="1" id="KW-0175">Coiled coil</keyword>
<dbReference type="InterPro" id="IPR027417">
    <property type="entry name" value="P-loop_NTPase"/>
</dbReference>